<evidence type="ECO:0000256" key="1">
    <source>
        <dbReference type="ARBA" id="ARBA00023002"/>
    </source>
</evidence>
<keyword evidence="1" id="KW-0560">Oxidoreductase</keyword>
<reference evidence="3" key="1">
    <citation type="journal article" date="2020" name="bioRxiv">
        <title>Chromosome-level reference genome of the European wasp spider Argiope bruennichi: a resource for studies on range expansion and evolutionary adaptation.</title>
        <authorList>
            <person name="Sheffer M.M."/>
            <person name="Hoppe A."/>
            <person name="Krehenwinkel H."/>
            <person name="Uhl G."/>
            <person name="Kuss A.W."/>
            <person name="Jensen L."/>
            <person name="Jensen C."/>
            <person name="Gillespie R.G."/>
            <person name="Hoff K.J."/>
            <person name="Prost S."/>
        </authorList>
    </citation>
    <scope>NUCLEOTIDE SEQUENCE</scope>
</reference>
<evidence type="ECO:0000313" key="3">
    <source>
        <dbReference type="EMBL" id="KAF8778906.1"/>
    </source>
</evidence>
<dbReference type="PANTHER" id="PTHR43313:SF36">
    <property type="entry name" value="D-BETA-HYDROXYBUTYRATE DEHYDROGENASE, MITOCHONDRIAL"/>
    <property type="match status" value="1"/>
</dbReference>
<dbReference type="EMBL" id="JABXBU010002072">
    <property type="protein sequence ID" value="KAF8778906.1"/>
    <property type="molecule type" value="Genomic_DNA"/>
</dbReference>
<dbReference type="GO" id="GO:0016491">
    <property type="term" value="F:oxidoreductase activity"/>
    <property type="evidence" value="ECO:0007669"/>
    <property type="project" value="UniProtKB-KW"/>
</dbReference>
<dbReference type="PRINTS" id="PR00081">
    <property type="entry name" value="GDHRDH"/>
</dbReference>
<dbReference type="GO" id="GO:0008202">
    <property type="term" value="P:steroid metabolic process"/>
    <property type="evidence" value="ECO:0007669"/>
    <property type="project" value="TreeGrafter"/>
</dbReference>
<dbReference type="Gene3D" id="3.40.50.720">
    <property type="entry name" value="NAD(P)-binding Rossmann-like Domain"/>
    <property type="match status" value="1"/>
</dbReference>
<dbReference type="PANTHER" id="PTHR43313">
    <property type="entry name" value="SHORT-CHAIN DEHYDROGENASE/REDUCTASE FAMILY 9C"/>
    <property type="match status" value="1"/>
</dbReference>
<dbReference type="AlphaFoldDB" id="A0A8T0EX03"/>
<comment type="similarity">
    <text evidence="2">Belongs to the short-chain dehydrogenases/reductases (SDR) family.</text>
</comment>
<gene>
    <name evidence="3" type="ORF">HNY73_015586</name>
</gene>
<dbReference type="Proteomes" id="UP000807504">
    <property type="component" value="Unassembled WGS sequence"/>
</dbReference>
<dbReference type="PRINTS" id="PR00080">
    <property type="entry name" value="SDRFAMILY"/>
</dbReference>
<dbReference type="PROSITE" id="PS00061">
    <property type="entry name" value="ADH_SHORT"/>
    <property type="match status" value="1"/>
</dbReference>
<dbReference type="Pfam" id="PF00106">
    <property type="entry name" value="adh_short"/>
    <property type="match status" value="1"/>
</dbReference>
<dbReference type="InterPro" id="IPR002347">
    <property type="entry name" value="SDR_fam"/>
</dbReference>
<sequence length="329" mass="37060">MDIWITLTFFVLAGLLTWISRRRTFVRPDGVAIFISGCDSGIGRKLAEYFAEMGCLVFAGCLDPNNLNSLPDNVRTVRLNLMDEDSVREAVAAVKSILVKEKKELWALVNNAGVCVYGPFEWQTARQRDWQVDVNLKGTMRLTRECIPLLRRSRGRIITVSSVNGNIAYPGLAVYSATKFALEGFSDALRIELGPRHGIRVIIVQPGDYARITSLMSNHKRHALEMWNDMASEEQEQVKTEFQKYHAAVLQNYGLSSPTSWERSPLLQDMKEAMFGENPSSRYLSAPFAHRLIYRALALSPHQYTDFLLIKIAKLVIDSADNGKNVSSL</sequence>
<protein>
    <submittedName>
        <fullName evidence="3">D-beta-hydroxybutyrate dehydrogenase like protein</fullName>
    </submittedName>
</protein>
<name>A0A8T0EX03_ARGBR</name>
<dbReference type="InterPro" id="IPR036291">
    <property type="entry name" value="NAD(P)-bd_dom_sf"/>
</dbReference>
<evidence type="ECO:0000256" key="2">
    <source>
        <dbReference type="RuleBase" id="RU000363"/>
    </source>
</evidence>
<comment type="caution">
    <text evidence="3">The sequence shown here is derived from an EMBL/GenBank/DDBJ whole genome shotgun (WGS) entry which is preliminary data.</text>
</comment>
<organism evidence="3 4">
    <name type="scientific">Argiope bruennichi</name>
    <name type="common">Wasp spider</name>
    <name type="synonym">Aranea bruennichi</name>
    <dbReference type="NCBI Taxonomy" id="94029"/>
    <lineage>
        <taxon>Eukaryota</taxon>
        <taxon>Metazoa</taxon>
        <taxon>Ecdysozoa</taxon>
        <taxon>Arthropoda</taxon>
        <taxon>Chelicerata</taxon>
        <taxon>Arachnida</taxon>
        <taxon>Araneae</taxon>
        <taxon>Araneomorphae</taxon>
        <taxon>Entelegynae</taxon>
        <taxon>Araneoidea</taxon>
        <taxon>Araneidae</taxon>
        <taxon>Argiope</taxon>
    </lineage>
</organism>
<dbReference type="InterPro" id="IPR020904">
    <property type="entry name" value="Sc_DH/Rdtase_CS"/>
</dbReference>
<keyword evidence="4" id="KW-1185">Reference proteome</keyword>
<proteinExistence type="inferred from homology"/>
<evidence type="ECO:0000313" key="4">
    <source>
        <dbReference type="Proteomes" id="UP000807504"/>
    </source>
</evidence>
<accession>A0A8T0EX03</accession>
<dbReference type="SUPFAM" id="SSF51735">
    <property type="entry name" value="NAD(P)-binding Rossmann-fold domains"/>
    <property type="match status" value="1"/>
</dbReference>
<reference evidence="3" key="2">
    <citation type="submission" date="2020-06" db="EMBL/GenBank/DDBJ databases">
        <authorList>
            <person name="Sheffer M."/>
        </authorList>
    </citation>
    <scope>NUCLEOTIDE SEQUENCE</scope>
</reference>